<protein>
    <submittedName>
        <fullName evidence="1">Uncharacterized protein</fullName>
    </submittedName>
</protein>
<organism evidence="1 2">
    <name type="scientific">Caerostris extrusa</name>
    <name type="common">Bark spider</name>
    <name type="synonym">Caerostris bankana</name>
    <dbReference type="NCBI Taxonomy" id="172846"/>
    <lineage>
        <taxon>Eukaryota</taxon>
        <taxon>Metazoa</taxon>
        <taxon>Ecdysozoa</taxon>
        <taxon>Arthropoda</taxon>
        <taxon>Chelicerata</taxon>
        <taxon>Arachnida</taxon>
        <taxon>Araneae</taxon>
        <taxon>Araneomorphae</taxon>
        <taxon>Entelegynae</taxon>
        <taxon>Araneoidea</taxon>
        <taxon>Araneidae</taxon>
        <taxon>Caerostris</taxon>
    </lineage>
</organism>
<dbReference type="EMBL" id="BPLR01013045">
    <property type="protein sequence ID" value="GIY58282.1"/>
    <property type="molecule type" value="Genomic_DNA"/>
</dbReference>
<evidence type="ECO:0000313" key="1">
    <source>
        <dbReference type="EMBL" id="GIY58282.1"/>
    </source>
</evidence>
<evidence type="ECO:0000313" key="2">
    <source>
        <dbReference type="Proteomes" id="UP001054945"/>
    </source>
</evidence>
<gene>
    <name evidence="1" type="ORF">CEXT_158631</name>
</gene>
<proteinExistence type="predicted"/>
<name>A0AAV4UK31_CAEEX</name>
<comment type="caution">
    <text evidence="1">The sequence shown here is derived from an EMBL/GenBank/DDBJ whole genome shotgun (WGS) entry which is preliminary data.</text>
</comment>
<accession>A0AAV4UK31</accession>
<sequence>MPGDRRQRRVDEGNLIKRRASHARGLSNGNTLNSSLQIGTGLKLGKEDFGGEGGSVENLYRVTSIDAINKHEKKETNNKGNKWNPVSVFSSTFYPLEMLVVKTVCKEEPFSPEEHKKRSGIWRNGVFRITAGVDGGVLSMDDIKDRIRGAAVFRGGCWQQHGKCDWEGKRVSGISAGRTGITRKGLRVLPQRCRGGCCAPISGQG</sequence>
<keyword evidence="2" id="KW-1185">Reference proteome</keyword>
<reference evidence="1 2" key="1">
    <citation type="submission" date="2021-06" db="EMBL/GenBank/DDBJ databases">
        <title>Caerostris extrusa draft genome.</title>
        <authorList>
            <person name="Kono N."/>
            <person name="Arakawa K."/>
        </authorList>
    </citation>
    <scope>NUCLEOTIDE SEQUENCE [LARGE SCALE GENOMIC DNA]</scope>
</reference>
<dbReference type="Proteomes" id="UP001054945">
    <property type="component" value="Unassembled WGS sequence"/>
</dbReference>
<dbReference type="AlphaFoldDB" id="A0AAV4UK31"/>